<dbReference type="RefSeq" id="WP_046524448.1">
    <property type="nucleotide sequence ID" value="NZ_LAYY01000015.1"/>
</dbReference>
<dbReference type="EMBL" id="LAYY01000015">
    <property type="protein sequence ID" value="KKK37355.1"/>
    <property type="molecule type" value="Genomic_DNA"/>
</dbReference>
<dbReference type="AlphaFoldDB" id="A0A0M2SXM1"/>
<evidence type="ECO:0000256" key="4">
    <source>
        <dbReference type="SAM" id="MobiDB-lite"/>
    </source>
</evidence>
<dbReference type="InterPro" id="IPR035437">
    <property type="entry name" value="SNase_OB-fold_sf"/>
</dbReference>
<dbReference type="Proteomes" id="UP000034166">
    <property type="component" value="Unassembled WGS sequence"/>
</dbReference>
<dbReference type="PROSITE" id="PS51257">
    <property type="entry name" value="PROKAR_LIPOPROTEIN"/>
    <property type="match status" value="1"/>
</dbReference>
<dbReference type="PROSITE" id="PS01284">
    <property type="entry name" value="TNASE_2"/>
    <property type="match status" value="1"/>
</dbReference>
<dbReference type="PANTHER" id="PTHR12302:SF3">
    <property type="entry name" value="SERINE_THREONINE-PROTEIN KINASE 31"/>
    <property type="match status" value="1"/>
</dbReference>
<evidence type="ECO:0000313" key="7">
    <source>
        <dbReference type="Proteomes" id="UP000034166"/>
    </source>
</evidence>
<dbReference type="GO" id="GO:0003676">
    <property type="term" value="F:nucleic acid binding"/>
    <property type="evidence" value="ECO:0007669"/>
    <property type="project" value="InterPro"/>
</dbReference>
<dbReference type="SUPFAM" id="SSF50199">
    <property type="entry name" value="Staphylococcal nuclease"/>
    <property type="match status" value="1"/>
</dbReference>
<dbReference type="InterPro" id="IPR002071">
    <property type="entry name" value="Thermonucl_AS"/>
</dbReference>
<feature type="domain" description="TNase-like" evidence="5">
    <location>
        <begin position="59"/>
        <end position="191"/>
    </location>
</feature>
<evidence type="ECO:0000256" key="3">
    <source>
        <dbReference type="ARBA" id="ARBA00022801"/>
    </source>
</evidence>
<feature type="region of interest" description="Disordered" evidence="4">
    <location>
        <begin position="26"/>
        <end position="50"/>
    </location>
</feature>
<sequence length="268" mass="30058">MRNYLFASLIVLLFILAGCGGVVEEPRQTEDQSAPQERSPESRNQAKEIVDSPVNEDIEGLRGKVLSVVDGDTFKVRLDNGREETVRMTLIDTPETKHPKLGVQPFGKEASEFTTSRLTGKDVLLELDVQERDRYGRVLAYVWLGEQLFNQTLIEEGLARVAVFPPNTKYVDTFREVQRKAETAGNGIWSIEDYVLEKGYASEAAEQQSEVPEAASDGTCEGKIKGNRNSKIYHVPSGNYYDEVSEHNIVWFCSEEEAKAAGYRASKR</sequence>
<dbReference type="PROSITE" id="PS50830">
    <property type="entry name" value="TNASE_3"/>
    <property type="match status" value="1"/>
</dbReference>
<gene>
    <name evidence="6" type="ORF">WQ57_14220</name>
</gene>
<dbReference type="PANTHER" id="PTHR12302">
    <property type="entry name" value="EBNA2 BINDING PROTEIN P100"/>
    <property type="match status" value="1"/>
</dbReference>
<name>A0A0M2SXM1_9BACI</name>
<dbReference type="GO" id="GO:0004519">
    <property type="term" value="F:endonuclease activity"/>
    <property type="evidence" value="ECO:0007669"/>
    <property type="project" value="UniProtKB-KW"/>
</dbReference>
<dbReference type="InterPro" id="IPR016071">
    <property type="entry name" value="Staphylococal_nuclease_OB-fold"/>
</dbReference>
<dbReference type="CDD" id="cd00175">
    <property type="entry name" value="SNc"/>
    <property type="match status" value="1"/>
</dbReference>
<dbReference type="Pfam" id="PF00565">
    <property type="entry name" value="SNase"/>
    <property type="match status" value="1"/>
</dbReference>
<keyword evidence="2" id="KW-0255">Endonuclease</keyword>
<dbReference type="GO" id="GO:0016787">
    <property type="term" value="F:hydrolase activity"/>
    <property type="evidence" value="ECO:0007669"/>
    <property type="project" value="UniProtKB-KW"/>
</dbReference>
<dbReference type="InterPro" id="IPR035451">
    <property type="entry name" value="Ada-like_dom_sf"/>
</dbReference>
<accession>A0A0M2SXM1</accession>
<dbReference type="Gene3D" id="2.40.50.90">
    <property type="match status" value="1"/>
</dbReference>
<evidence type="ECO:0000256" key="2">
    <source>
        <dbReference type="ARBA" id="ARBA00022759"/>
    </source>
</evidence>
<keyword evidence="7" id="KW-1185">Reference proteome</keyword>
<evidence type="ECO:0000313" key="6">
    <source>
        <dbReference type="EMBL" id="KKK37355.1"/>
    </source>
</evidence>
<protein>
    <recommendedName>
        <fullName evidence="5">TNase-like domain-containing protein</fullName>
    </recommendedName>
</protein>
<reference evidence="6 7" key="1">
    <citation type="submission" date="2015-04" db="EMBL/GenBank/DDBJ databases">
        <title>Taxonomic description and genome sequence of Bacillus campisalis sp. nov., a novel member of the genus Bacillus isolated from solar saltern.</title>
        <authorList>
            <person name="Mathan Kumar R."/>
            <person name="Kaur G."/>
            <person name="Kumar A."/>
            <person name="Singh N.K."/>
            <person name="Kaur N."/>
            <person name="Kumar N."/>
            <person name="Mayilraj S."/>
        </authorList>
    </citation>
    <scope>NUCLEOTIDE SEQUENCE [LARGE SCALE GENOMIC DNA]</scope>
    <source>
        <strain evidence="6 7">SA2-6</strain>
    </source>
</reference>
<comment type="caution">
    <text evidence="6">The sequence shown here is derived from an EMBL/GenBank/DDBJ whole genome shotgun (WGS) entry which is preliminary data.</text>
</comment>
<dbReference type="OrthoDB" id="4376109at2"/>
<evidence type="ECO:0000259" key="5">
    <source>
        <dbReference type="PROSITE" id="PS50830"/>
    </source>
</evidence>
<proteinExistence type="predicted"/>
<dbReference type="SUPFAM" id="SSF57884">
    <property type="entry name" value="Ada DNA repair protein, N-terminal domain (N-Ada 10)"/>
    <property type="match status" value="1"/>
</dbReference>
<dbReference type="SMART" id="SM00318">
    <property type="entry name" value="SNc"/>
    <property type="match status" value="1"/>
</dbReference>
<dbReference type="Gene3D" id="3.40.10.10">
    <property type="entry name" value="DNA Methylphosphotriester Repair Domain"/>
    <property type="match status" value="1"/>
</dbReference>
<keyword evidence="3" id="KW-0378">Hydrolase</keyword>
<evidence type="ECO:0000256" key="1">
    <source>
        <dbReference type="ARBA" id="ARBA00022722"/>
    </source>
</evidence>
<keyword evidence="1" id="KW-0540">Nuclease</keyword>
<feature type="compositionally biased region" description="Basic and acidic residues" evidence="4">
    <location>
        <begin position="38"/>
        <end position="50"/>
    </location>
</feature>
<organism evidence="6 7">
    <name type="scientific">Mesobacillus campisalis</name>
    <dbReference type="NCBI Taxonomy" id="1408103"/>
    <lineage>
        <taxon>Bacteria</taxon>
        <taxon>Bacillati</taxon>
        <taxon>Bacillota</taxon>
        <taxon>Bacilli</taxon>
        <taxon>Bacillales</taxon>
        <taxon>Bacillaceae</taxon>
        <taxon>Mesobacillus</taxon>
    </lineage>
</organism>
<dbReference type="PATRIC" id="fig|1408103.3.peg.3200"/>